<evidence type="ECO:0000313" key="2">
    <source>
        <dbReference type="EMBL" id="ACS66036.1"/>
    </source>
</evidence>
<dbReference type="SUPFAM" id="SSF47413">
    <property type="entry name" value="lambda repressor-like DNA-binding domains"/>
    <property type="match status" value="1"/>
</dbReference>
<organism evidence="2">
    <name type="scientific">Ralstonia pickettii (strain 12D)</name>
    <dbReference type="NCBI Taxonomy" id="428406"/>
    <lineage>
        <taxon>Bacteria</taxon>
        <taxon>Pseudomonadati</taxon>
        <taxon>Pseudomonadota</taxon>
        <taxon>Betaproteobacteria</taxon>
        <taxon>Burkholderiales</taxon>
        <taxon>Burkholderiaceae</taxon>
        <taxon>Ralstonia</taxon>
    </lineage>
</organism>
<dbReference type="CDD" id="cd00093">
    <property type="entry name" value="HTH_XRE"/>
    <property type="match status" value="1"/>
</dbReference>
<dbReference type="AlphaFoldDB" id="C6BPB2"/>
<dbReference type="KEGG" id="rpf:Rpic12D_4801"/>
<sequence>MKSLGEVSKVLAERAAKRRYGKMQLAADAGVTYRTLSHVLSGEQDFKVSTLMAVADRLGLELVLVPKEARAMFSSANLHTARVPDTPAPRLIIKGLKASLADSGKDHSPGIVSKVQARLARARKRSL</sequence>
<protein>
    <submittedName>
        <fullName evidence="2">Helix-turn-helix domain protein</fullName>
    </submittedName>
</protein>
<feature type="domain" description="HTH cro/C1-type" evidence="1">
    <location>
        <begin position="24"/>
        <end position="65"/>
    </location>
</feature>
<evidence type="ECO:0000259" key="1">
    <source>
        <dbReference type="PROSITE" id="PS50943"/>
    </source>
</evidence>
<dbReference type="HOGENOM" id="CLU_1968749_0_0_4"/>
<keyword evidence="2" id="KW-0614">Plasmid</keyword>
<dbReference type="InterPro" id="IPR001387">
    <property type="entry name" value="Cro/C1-type_HTH"/>
</dbReference>
<accession>C6BPB2</accession>
<dbReference type="Gene3D" id="1.10.260.40">
    <property type="entry name" value="lambda repressor-like DNA-binding domains"/>
    <property type="match status" value="1"/>
</dbReference>
<dbReference type="InterPro" id="IPR010982">
    <property type="entry name" value="Lambda_DNA-bd_dom_sf"/>
</dbReference>
<name>C6BPB2_RALP1</name>
<dbReference type="EMBL" id="CP001646">
    <property type="protein sequence ID" value="ACS66036.1"/>
    <property type="molecule type" value="Genomic_DNA"/>
</dbReference>
<gene>
    <name evidence="2" type="ordered locus">Rpic12D_4801</name>
</gene>
<geneLocation type="plasmid" evidence="2">
    <name>pRp12D01</name>
</geneLocation>
<dbReference type="GO" id="GO:0003677">
    <property type="term" value="F:DNA binding"/>
    <property type="evidence" value="ECO:0007669"/>
    <property type="project" value="InterPro"/>
</dbReference>
<dbReference type="PROSITE" id="PS50943">
    <property type="entry name" value="HTH_CROC1"/>
    <property type="match status" value="1"/>
</dbReference>
<dbReference type="SMART" id="SM00530">
    <property type="entry name" value="HTH_XRE"/>
    <property type="match status" value="1"/>
</dbReference>
<proteinExistence type="predicted"/>
<reference evidence="2" key="1">
    <citation type="submission" date="2009-06" db="EMBL/GenBank/DDBJ databases">
        <title>Complete sequence plasmid 1 of Ralstonia pickettii 12D.</title>
        <authorList>
            <consortium name="US DOE Joint Genome Institute"/>
            <person name="Lucas S."/>
            <person name="Copeland A."/>
            <person name="Lapidus A."/>
            <person name="Glavina del Rio T."/>
            <person name="Dalin E."/>
            <person name="Tice H."/>
            <person name="Bruce D."/>
            <person name="Goodwin L."/>
            <person name="Pitluck S."/>
            <person name="Sims D."/>
            <person name="Meincke L."/>
            <person name="Brettin T."/>
            <person name="Detter J.C."/>
            <person name="Han C."/>
            <person name="Larimer F."/>
            <person name="Land M."/>
            <person name="Hauser L."/>
            <person name="Kyrpides N."/>
            <person name="Ovchinnikova G."/>
            <person name="Marsh T."/>
            <person name="Richardson P."/>
        </authorList>
    </citation>
    <scope>NUCLEOTIDE SEQUENCE [LARGE SCALE GENOMIC DNA]</scope>
    <source>
        <strain evidence="2">12D</strain>
        <plasmid>12D</plasmid>
        <plasmid evidence="2">pRp12D01</plasmid>
    </source>
</reference>